<keyword evidence="2" id="KW-1185">Reference proteome</keyword>
<evidence type="ECO:0000313" key="1">
    <source>
        <dbReference type="EMBL" id="NUU12593.1"/>
    </source>
</evidence>
<name>A0ABX2M741_9MICO</name>
<protein>
    <submittedName>
        <fullName evidence="1">Uncharacterized protein</fullName>
    </submittedName>
</protein>
<organism evidence="1 2">
    <name type="scientific">Curtobacterium pusillum</name>
    <dbReference type="NCBI Taxonomy" id="69373"/>
    <lineage>
        <taxon>Bacteria</taxon>
        <taxon>Bacillati</taxon>
        <taxon>Actinomycetota</taxon>
        <taxon>Actinomycetes</taxon>
        <taxon>Micrococcales</taxon>
        <taxon>Microbacteriaceae</taxon>
        <taxon>Curtobacterium</taxon>
    </lineage>
</organism>
<dbReference type="RefSeq" id="WP_175350174.1">
    <property type="nucleotide sequence ID" value="NZ_BAAAWQ010000001.1"/>
</dbReference>
<dbReference type="Proteomes" id="UP000573001">
    <property type="component" value="Unassembled WGS sequence"/>
</dbReference>
<reference evidence="1 2" key="1">
    <citation type="submission" date="2020-05" db="EMBL/GenBank/DDBJ databases">
        <title>Genome Sequencing of Type Strains.</title>
        <authorList>
            <person name="Lemaire J.F."/>
            <person name="Inderbitzin P."/>
            <person name="Gregorio O.A."/>
            <person name="Collins S.B."/>
            <person name="Wespe N."/>
            <person name="Knight-Connoni V."/>
        </authorList>
    </citation>
    <scope>NUCLEOTIDE SEQUENCE [LARGE SCALE GENOMIC DNA]</scope>
    <source>
        <strain evidence="1 2">ATCC 19096</strain>
    </source>
</reference>
<gene>
    <name evidence="1" type="ORF">HP507_01865</name>
</gene>
<sequence length="80" mass="9153">MTSLLRVDQSETEQVRWVVVDTRNWEARWGSVVIGTVEFGSRYVVRSADHDVSGFHTSLESAQAQLQAWVRWLTVSSDRS</sequence>
<proteinExistence type="predicted"/>
<accession>A0ABX2M741</accession>
<dbReference type="EMBL" id="JABMCE010000045">
    <property type="protein sequence ID" value="NUU12593.1"/>
    <property type="molecule type" value="Genomic_DNA"/>
</dbReference>
<evidence type="ECO:0000313" key="2">
    <source>
        <dbReference type="Proteomes" id="UP000573001"/>
    </source>
</evidence>
<comment type="caution">
    <text evidence="1">The sequence shown here is derived from an EMBL/GenBank/DDBJ whole genome shotgun (WGS) entry which is preliminary data.</text>
</comment>